<dbReference type="AlphaFoldDB" id="A0A291B7H6"/>
<protein>
    <recommendedName>
        <fullName evidence="3">Mobile element protein</fullName>
    </recommendedName>
</protein>
<dbReference type="Proteomes" id="UP000218160">
    <property type="component" value="Chromosome 1"/>
</dbReference>
<accession>A0A291B7H6</accession>
<gene>
    <name evidence="1" type="ORF">BTN50_0425</name>
</gene>
<reference evidence="2" key="1">
    <citation type="submission" date="2017-04" db="EMBL/GenBank/DDBJ databases">
        <title>Genome evolution of the luminous symbionts of deep sea anglerfish.</title>
        <authorList>
            <person name="Hendry T.A."/>
        </authorList>
    </citation>
    <scope>NUCLEOTIDE SEQUENCE [LARGE SCALE GENOMIC DNA]</scope>
</reference>
<organism evidence="1 2">
    <name type="scientific">Candidatus Enterovibrio altilux</name>
    <dbReference type="NCBI Taxonomy" id="1927128"/>
    <lineage>
        <taxon>Bacteria</taxon>
        <taxon>Pseudomonadati</taxon>
        <taxon>Pseudomonadota</taxon>
        <taxon>Gammaproteobacteria</taxon>
        <taxon>Vibrionales</taxon>
        <taxon>Vibrionaceae</taxon>
        <taxon>Enterovibrio</taxon>
    </lineage>
</organism>
<dbReference type="EMBL" id="CP020660">
    <property type="protein sequence ID" value="ATF08955.1"/>
    <property type="molecule type" value="Genomic_DNA"/>
</dbReference>
<proteinExistence type="predicted"/>
<name>A0A291B7H6_9GAMM</name>
<evidence type="ECO:0000313" key="2">
    <source>
        <dbReference type="Proteomes" id="UP000218160"/>
    </source>
</evidence>
<evidence type="ECO:0008006" key="3">
    <source>
        <dbReference type="Google" id="ProtNLM"/>
    </source>
</evidence>
<evidence type="ECO:0000313" key="1">
    <source>
        <dbReference type="EMBL" id="ATF08955.1"/>
    </source>
</evidence>
<sequence length="43" mass="4802">MPHYSSVSKRVITINDTFKMNNQGTTQNLAIDSMGLKVYDADP</sequence>
<keyword evidence="2" id="KW-1185">Reference proteome</keyword>
<dbReference type="KEGG" id="elux:BTN50_0425"/>